<keyword evidence="3" id="KW-1185">Reference proteome</keyword>
<evidence type="ECO:0000313" key="2">
    <source>
        <dbReference type="EMBL" id="KPA77511.1"/>
    </source>
</evidence>
<dbReference type="OrthoDB" id="272956at2759"/>
<sequence>MMSDRKYTGLGGVHLRPHSTQVRIYCFIVASSACLLAVVAAICIPLILFQNMDNDYIANIATVEQEMAYEAAKSLSDSTMTAYSVTQALEGYVMSRMRSLPNMSLPPIPRVRAQNFSDFAYFASLLLENTENIVTAMLVPGGVRTEMAPIMQETYMLDMFDEKDSAQLFVPTPQQSVKDGKVGYIGPILYAGDYKPRFWALAVRRPVFRYSEDNTRSWRNFWGFTQTLLNISAVLEQRPFEMAQQKQSKKYQGLDYVVTALNSRTGKLELIESSISHPTQDELEKFVEQGSSIAVTPKYPFMITVRGRDYGKWFSANNITIIVATATAGLFFIFAVFVALLLYCTQTYDGTVHAPKLAPFAILTVGPCRGEELWELAPDEMADVAERLSQLLTSQMQRHHAYQIQQVHPLTTSYVTRGVAAAVQMAFDAIEELHRHPIDAALQRLLGDDGCLLVSYAVHWCNDAVVRLDPMEGGYRYEGPDVVYGGRMWAFAPPSVVTASEAVAQALPRFGLCCVTAEPYRRVNVVRSRCACGATGDCDMNGSSGDSSGSGTATIYVPLSAPTTVAATAGMCRGGGGGGAALYRLTAMARDTDNDKDTPLPPQMLLTLVDPRRPVLMAARAAAQAHASHRHRWPLSMSLPNVADAEAHSPHPVHEVVAGSGAVARREAGSQNPLCGVRIGGSFHSSEEEMMEATSSAVPGSSLPNFGSSSSEVGVSGTTAVERVSLVIQGDGVTRALLRPVIPHALDVALHVAFDYQAITLGMSYNSMRVLVYYFYSSYKILFRPLAAPERHNIYRRLVTAFGVPQQGILEHLAARCAIRCLQHSSKQRQLVTQRRQPETMISTVDMWETPLPGIAARPLPRKLQKLE</sequence>
<protein>
    <recommendedName>
        <fullName evidence="4">CHASE domain-containing protein</fullName>
    </recommendedName>
</protein>
<gene>
    <name evidence="2" type="ORF">ABB37_06896</name>
</gene>
<dbReference type="GeneID" id="26907182"/>
<dbReference type="PROSITE" id="PS51257">
    <property type="entry name" value="PROKAR_LIPOPROTEIN"/>
    <property type="match status" value="1"/>
</dbReference>
<keyword evidence="1" id="KW-0812">Transmembrane</keyword>
<dbReference type="Gene3D" id="3.30.70.1230">
    <property type="entry name" value="Nucleotide cyclase"/>
    <property type="match status" value="1"/>
</dbReference>
<comment type="caution">
    <text evidence="2">The sequence shown here is derived from an EMBL/GenBank/DDBJ whole genome shotgun (WGS) entry which is preliminary data.</text>
</comment>
<keyword evidence="1" id="KW-1133">Transmembrane helix</keyword>
<reference evidence="2 3" key="1">
    <citation type="submission" date="2015-07" db="EMBL/GenBank/DDBJ databases">
        <title>High-quality genome of monoxenous trypanosomatid Leptomonas pyrrhocoris.</title>
        <authorList>
            <person name="Flegontov P."/>
            <person name="Butenko A."/>
            <person name="Firsov S."/>
            <person name="Vlcek C."/>
            <person name="Logacheva M.D."/>
            <person name="Field M."/>
            <person name="Filatov D."/>
            <person name="Flegontova O."/>
            <person name="Gerasimov E."/>
            <person name="Jackson A.P."/>
            <person name="Kelly S."/>
            <person name="Opperdoes F."/>
            <person name="O'Reilly A."/>
            <person name="Votypka J."/>
            <person name="Yurchenko V."/>
            <person name="Lukes J."/>
        </authorList>
    </citation>
    <scope>NUCLEOTIDE SEQUENCE [LARGE SCALE GENOMIC DNA]</scope>
    <source>
        <strain evidence="2">H10</strain>
    </source>
</reference>
<proteinExistence type="predicted"/>
<evidence type="ECO:0000313" key="3">
    <source>
        <dbReference type="Proteomes" id="UP000037923"/>
    </source>
</evidence>
<keyword evidence="1" id="KW-0472">Membrane</keyword>
<dbReference type="EMBL" id="LGTL01000016">
    <property type="protein sequence ID" value="KPA77511.1"/>
    <property type="molecule type" value="Genomic_DNA"/>
</dbReference>
<name>A0A0N0DTJ3_LEPPY</name>
<accession>A0A0N0DTJ3</accession>
<dbReference type="SUPFAM" id="SSF55073">
    <property type="entry name" value="Nucleotide cyclase"/>
    <property type="match status" value="1"/>
</dbReference>
<dbReference type="Proteomes" id="UP000037923">
    <property type="component" value="Unassembled WGS sequence"/>
</dbReference>
<feature type="transmembrane region" description="Helical" evidence="1">
    <location>
        <begin position="22"/>
        <end position="49"/>
    </location>
</feature>
<organism evidence="2 3">
    <name type="scientific">Leptomonas pyrrhocoris</name>
    <name type="common">Firebug parasite</name>
    <dbReference type="NCBI Taxonomy" id="157538"/>
    <lineage>
        <taxon>Eukaryota</taxon>
        <taxon>Discoba</taxon>
        <taxon>Euglenozoa</taxon>
        <taxon>Kinetoplastea</taxon>
        <taxon>Metakinetoplastina</taxon>
        <taxon>Trypanosomatida</taxon>
        <taxon>Trypanosomatidae</taxon>
        <taxon>Leishmaniinae</taxon>
        <taxon>Leptomonas</taxon>
    </lineage>
</organism>
<dbReference type="AlphaFoldDB" id="A0A0N0DTJ3"/>
<dbReference type="RefSeq" id="XP_015655950.1">
    <property type="nucleotide sequence ID" value="XM_015805337.1"/>
</dbReference>
<evidence type="ECO:0000256" key="1">
    <source>
        <dbReference type="SAM" id="Phobius"/>
    </source>
</evidence>
<evidence type="ECO:0008006" key="4">
    <source>
        <dbReference type="Google" id="ProtNLM"/>
    </source>
</evidence>
<dbReference type="InterPro" id="IPR029787">
    <property type="entry name" value="Nucleotide_cyclase"/>
</dbReference>
<dbReference type="VEuPathDB" id="TriTrypDB:LpyrH10_16_0780"/>
<feature type="transmembrane region" description="Helical" evidence="1">
    <location>
        <begin position="319"/>
        <end position="343"/>
    </location>
</feature>